<evidence type="ECO:0000313" key="3">
    <source>
        <dbReference type="EMBL" id="TES48415.1"/>
    </source>
</evidence>
<dbReference type="AlphaFoldDB" id="A0A4Y7WJW5"/>
<dbReference type="EMBL" id="SNUX01000003">
    <property type="protein sequence ID" value="TES48415.1"/>
    <property type="molecule type" value="Genomic_DNA"/>
</dbReference>
<evidence type="ECO:0000313" key="4">
    <source>
        <dbReference type="Proteomes" id="UP000298210"/>
    </source>
</evidence>
<dbReference type="Pfam" id="PF06713">
    <property type="entry name" value="bPH_4"/>
    <property type="match status" value="1"/>
</dbReference>
<proteinExistence type="predicted"/>
<sequence>MSVYKTTRDKKVITGYSSLVVGLTAIMAIFVIMDDSIGRLLFFGFLFIVGMIYFVSGMVFISYEFKEEGLVAQAGFIARVFPYESMTAIEPMGSPFSGNERILGSSQGFTIKHTGPKGEVKISPERMEEFKRELVKRAPQVDDRMEAKVR</sequence>
<keyword evidence="1" id="KW-1133">Transmembrane helix</keyword>
<keyword evidence="1" id="KW-0812">Transmembrane</keyword>
<dbReference type="GO" id="GO:0030153">
    <property type="term" value="P:bacteriocin immunity"/>
    <property type="evidence" value="ECO:0007669"/>
    <property type="project" value="InterPro"/>
</dbReference>
<dbReference type="InterPro" id="IPR009589">
    <property type="entry name" value="PH_YyaB-like"/>
</dbReference>
<dbReference type="RefSeq" id="WP_124742012.1">
    <property type="nucleotide sequence ID" value="NZ_LDIM01000014.1"/>
</dbReference>
<gene>
    <name evidence="3" type="ORF">E2L03_14980</name>
</gene>
<organism evidence="3 4">
    <name type="scientific">Shouchella lehensis</name>
    <dbReference type="NCBI Taxonomy" id="300825"/>
    <lineage>
        <taxon>Bacteria</taxon>
        <taxon>Bacillati</taxon>
        <taxon>Bacillota</taxon>
        <taxon>Bacilli</taxon>
        <taxon>Bacillales</taxon>
        <taxon>Bacillaceae</taxon>
        <taxon>Shouchella</taxon>
    </lineage>
</organism>
<comment type="caution">
    <text evidence="3">The sequence shown here is derived from an EMBL/GenBank/DDBJ whole genome shotgun (WGS) entry which is preliminary data.</text>
</comment>
<protein>
    <recommendedName>
        <fullName evidence="2">Uncharacterized protein YyaB-like PH domain-containing protein</fullName>
    </recommendedName>
</protein>
<feature type="transmembrane region" description="Helical" evidence="1">
    <location>
        <begin position="39"/>
        <end position="61"/>
    </location>
</feature>
<accession>A0A4Y7WJW5</accession>
<feature type="domain" description="Uncharacterized protein YyaB-like PH" evidence="2">
    <location>
        <begin position="62"/>
        <end position="137"/>
    </location>
</feature>
<dbReference type="Proteomes" id="UP000298210">
    <property type="component" value="Unassembled WGS sequence"/>
</dbReference>
<evidence type="ECO:0000256" key="1">
    <source>
        <dbReference type="SAM" id="Phobius"/>
    </source>
</evidence>
<feature type="transmembrane region" description="Helical" evidence="1">
    <location>
        <begin position="12"/>
        <end position="33"/>
    </location>
</feature>
<evidence type="ECO:0000259" key="2">
    <source>
        <dbReference type="Pfam" id="PF06713"/>
    </source>
</evidence>
<name>A0A4Y7WJW5_9BACI</name>
<keyword evidence="1" id="KW-0472">Membrane</keyword>
<reference evidence="3 4" key="1">
    <citation type="submission" date="2019-03" db="EMBL/GenBank/DDBJ databases">
        <authorList>
            <person name="Liu G."/>
        </authorList>
    </citation>
    <scope>NUCLEOTIDE SEQUENCE [LARGE SCALE GENOMIC DNA]</scope>
    <source>
        <strain evidence="3 4">DSM 19099</strain>
    </source>
</reference>